<dbReference type="CDD" id="cd02440">
    <property type="entry name" value="AdoMet_MTases"/>
    <property type="match status" value="1"/>
</dbReference>
<evidence type="ECO:0000313" key="16">
    <source>
        <dbReference type="EMBL" id="KLV28252.1"/>
    </source>
</evidence>
<keyword evidence="9 14" id="KW-0949">S-adenosyl-L-methionine</keyword>
<dbReference type="EMBL" id="LDPH01000001">
    <property type="protein sequence ID" value="KLV28252.1"/>
    <property type="molecule type" value="Genomic_DNA"/>
</dbReference>
<dbReference type="Pfam" id="PF01189">
    <property type="entry name" value="Methyltr_RsmB-F"/>
    <property type="match status" value="1"/>
</dbReference>
<evidence type="ECO:0000313" key="17">
    <source>
        <dbReference type="Proteomes" id="UP000036045"/>
    </source>
</evidence>
<evidence type="ECO:0000259" key="15">
    <source>
        <dbReference type="PROSITE" id="PS51686"/>
    </source>
</evidence>
<dbReference type="Gene3D" id="1.10.940.10">
    <property type="entry name" value="NusB-like"/>
    <property type="match status" value="1"/>
</dbReference>
<dbReference type="GO" id="GO:0006355">
    <property type="term" value="P:regulation of DNA-templated transcription"/>
    <property type="evidence" value="ECO:0007669"/>
    <property type="project" value="InterPro"/>
</dbReference>
<dbReference type="FunFam" id="1.10.940.10:FF:000006">
    <property type="entry name" value="16S rRNA (Cytosine(967)-C(5))-methyltransferase RsmB"/>
    <property type="match status" value="1"/>
</dbReference>
<dbReference type="FunFam" id="3.30.70.1170:FF:000003">
    <property type="entry name" value="16S rRNA (Cytosine(967)-C(5))-methyltransferase RsmB"/>
    <property type="match status" value="1"/>
</dbReference>
<comment type="caution">
    <text evidence="16">The sequence shown here is derived from an EMBL/GenBank/DDBJ whole genome shotgun (WGS) entry which is preliminary data.</text>
</comment>
<dbReference type="Proteomes" id="UP000036045">
    <property type="component" value="Unassembled WGS sequence"/>
</dbReference>
<evidence type="ECO:0000256" key="13">
    <source>
        <dbReference type="ARBA" id="ARBA00047283"/>
    </source>
</evidence>
<dbReference type="GO" id="GO:0008649">
    <property type="term" value="F:rRNA methyltransferase activity"/>
    <property type="evidence" value="ECO:0007669"/>
    <property type="project" value="InterPro"/>
</dbReference>
<name>A0A0J1IQL6_NIACI</name>
<feature type="binding site" evidence="14">
    <location>
        <begin position="261"/>
        <end position="267"/>
    </location>
    <ligand>
        <name>S-adenosyl-L-methionine</name>
        <dbReference type="ChEBI" id="CHEBI:59789"/>
    </ligand>
</feature>
<dbReference type="GeneID" id="56349090"/>
<keyword evidence="7 14" id="KW-0489">Methyltransferase</keyword>
<dbReference type="Gene3D" id="3.30.70.1170">
    <property type="entry name" value="Sun protein, domain 3"/>
    <property type="match status" value="1"/>
</dbReference>
<feature type="binding site" evidence="14">
    <location>
        <position position="331"/>
    </location>
    <ligand>
        <name>S-adenosyl-L-methionine</name>
        <dbReference type="ChEBI" id="CHEBI:59789"/>
    </ligand>
</feature>
<evidence type="ECO:0000256" key="3">
    <source>
        <dbReference type="ARBA" id="ARBA00007494"/>
    </source>
</evidence>
<dbReference type="InterPro" id="IPR001678">
    <property type="entry name" value="MeTrfase_RsmB-F_NOP2_dom"/>
</dbReference>
<dbReference type="InterPro" id="IPR006027">
    <property type="entry name" value="NusB_RsmB_TIM44"/>
</dbReference>
<dbReference type="PATRIC" id="fig|1397.4.peg.93"/>
<organism evidence="16 17">
    <name type="scientific">Niallia circulans</name>
    <name type="common">Bacillus circulans</name>
    <dbReference type="NCBI Taxonomy" id="1397"/>
    <lineage>
        <taxon>Bacteria</taxon>
        <taxon>Bacillati</taxon>
        <taxon>Bacillota</taxon>
        <taxon>Bacilli</taxon>
        <taxon>Bacillales</taxon>
        <taxon>Bacillaceae</taxon>
        <taxon>Niallia</taxon>
    </lineage>
</organism>
<dbReference type="NCBIfam" id="NF011494">
    <property type="entry name" value="PRK14902.1"/>
    <property type="match status" value="1"/>
</dbReference>
<evidence type="ECO:0000256" key="14">
    <source>
        <dbReference type="PROSITE-ProRule" id="PRU01023"/>
    </source>
</evidence>
<keyword evidence="17" id="KW-1185">Reference proteome</keyword>
<evidence type="ECO:0000256" key="12">
    <source>
        <dbReference type="ARBA" id="ARBA00031088"/>
    </source>
</evidence>
<dbReference type="AlphaFoldDB" id="A0A0J1IQL6"/>
<sequence length="450" mass="50863">MKKTRKNVREAALDILETIQKNQAYSNLLLNTTIKKNEIPSKDIGLLTEIVYGTLQRKMTLEFYLRPFLNKGKKIEEWVYILLQMTVYQIVYLDRIPDHAAINEAVEIAKKRGHKGISGFVNAVLRNMLRQGLPSFNEIKDEIERLSIETSHPSWLVKRWVEQLGVEEAKKMCEINLTAPMQTARVNTTKVSVTECIELLTEEGFQVEASEVIPEGIKVLKGNIAHSSAFEKGLLTIQDESSMIVAYALDLDKPYSVLDACAAPGGKSTHIAEKMNKDGNILSIDLHDHKVKLIKQNADRLDLPTIETKAMDSRKLDSSLEKESFDRILLDAPCSGFGVMRRKPDMKYTKTEADVDRLQKIQLDLLASVSPLLKKGGILVYSTCTIDTAENEEVVEKFLAVNTQFERDRTLADRLPQDVKNYAEGNELQILPQYFGSDGFYIAALRKKVQ</sequence>
<dbReference type="InterPro" id="IPR029063">
    <property type="entry name" value="SAM-dependent_MTases_sf"/>
</dbReference>
<evidence type="ECO:0000256" key="10">
    <source>
        <dbReference type="ARBA" id="ARBA00022884"/>
    </source>
</evidence>
<evidence type="ECO:0000256" key="2">
    <source>
        <dbReference type="ARBA" id="ARBA00004496"/>
    </source>
</evidence>
<dbReference type="EC" id="2.1.1.176" evidence="4"/>
<dbReference type="NCBIfam" id="TIGR00563">
    <property type="entry name" value="rsmB"/>
    <property type="match status" value="1"/>
</dbReference>
<dbReference type="InterPro" id="IPR054728">
    <property type="entry name" value="RsmB-like_ferredoxin"/>
</dbReference>
<reference evidence="16 17" key="1">
    <citation type="submission" date="2015-05" db="EMBL/GenBank/DDBJ databases">
        <title>Whole genome sequence and identification of bacterial endophytes from Costus igneus.</title>
        <authorList>
            <person name="Lee Y.P."/>
            <person name="Gan H.M."/>
            <person name="Eng W."/>
            <person name="Wheatley M.S."/>
            <person name="Caraballo A."/>
            <person name="Polter S."/>
            <person name="Savka M.A."/>
            <person name="Hudson A.O."/>
        </authorList>
    </citation>
    <scope>NUCLEOTIDE SEQUENCE [LARGE SCALE GENOMIC DNA]</scope>
    <source>
        <strain evidence="16 17">RIT379</strain>
    </source>
</reference>
<comment type="catalytic activity">
    <reaction evidence="13">
        <text>cytidine(967) in 16S rRNA + S-adenosyl-L-methionine = 5-methylcytidine(967) in 16S rRNA + S-adenosyl-L-homocysteine + H(+)</text>
        <dbReference type="Rhea" id="RHEA:42748"/>
        <dbReference type="Rhea" id="RHEA-COMP:10219"/>
        <dbReference type="Rhea" id="RHEA-COMP:10220"/>
        <dbReference type="ChEBI" id="CHEBI:15378"/>
        <dbReference type="ChEBI" id="CHEBI:57856"/>
        <dbReference type="ChEBI" id="CHEBI:59789"/>
        <dbReference type="ChEBI" id="CHEBI:74483"/>
        <dbReference type="ChEBI" id="CHEBI:82748"/>
        <dbReference type="EC" id="2.1.1.176"/>
    </reaction>
</comment>
<keyword evidence="8 14" id="KW-0808">Transferase</keyword>
<keyword evidence="5" id="KW-0963">Cytoplasm</keyword>
<dbReference type="GO" id="GO:0003723">
    <property type="term" value="F:RNA binding"/>
    <property type="evidence" value="ECO:0007669"/>
    <property type="project" value="UniProtKB-UniRule"/>
</dbReference>
<keyword evidence="10 14" id="KW-0694">RNA-binding</keyword>
<evidence type="ECO:0000256" key="9">
    <source>
        <dbReference type="ARBA" id="ARBA00022691"/>
    </source>
</evidence>
<dbReference type="PRINTS" id="PR02008">
    <property type="entry name" value="RCMTFAMILY"/>
</dbReference>
<feature type="domain" description="SAM-dependent MTase RsmB/NOP-type" evidence="15">
    <location>
        <begin position="172"/>
        <end position="448"/>
    </location>
</feature>
<gene>
    <name evidence="16" type="ORF">ABW02_00440</name>
</gene>
<dbReference type="Gene3D" id="3.40.50.150">
    <property type="entry name" value="Vaccinia Virus protein VP39"/>
    <property type="match status" value="1"/>
</dbReference>
<keyword evidence="6" id="KW-0698">rRNA processing</keyword>
<evidence type="ECO:0000256" key="4">
    <source>
        <dbReference type="ARBA" id="ARBA00012140"/>
    </source>
</evidence>
<dbReference type="PROSITE" id="PS51686">
    <property type="entry name" value="SAM_MT_RSMB_NOP"/>
    <property type="match status" value="1"/>
</dbReference>
<dbReference type="InterPro" id="IPR049560">
    <property type="entry name" value="MeTrfase_RsmB-F_NOP2_cat"/>
</dbReference>
<protein>
    <recommendedName>
        <fullName evidence="4">16S rRNA (cytosine(967)-C(5))-methyltransferase</fullName>
        <ecNumber evidence="4">2.1.1.176</ecNumber>
    </recommendedName>
    <alternativeName>
        <fullName evidence="11">16S rRNA m5C967 methyltransferase</fullName>
    </alternativeName>
    <alternativeName>
        <fullName evidence="12">rRNA (cytosine-C(5)-)-methyltransferase RsmB</fullName>
    </alternativeName>
</protein>
<feature type="binding site" evidence="14">
    <location>
        <position position="285"/>
    </location>
    <ligand>
        <name>S-adenosyl-L-methionine</name>
        <dbReference type="ChEBI" id="CHEBI:59789"/>
    </ligand>
</feature>
<evidence type="ECO:0000256" key="11">
    <source>
        <dbReference type="ARBA" id="ARBA00030399"/>
    </source>
</evidence>
<dbReference type="OrthoDB" id="9810297at2"/>
<dbReference type="RefSeq" id="WP_047939955.1">
    <property type="nucleotide sequence ID" value="NZ_CP053989.1"/>
</dbReference>
<dbReference type="InterPro" id="IPR018314">
    <property type="entry name" value="RsmB/NOL1/NOP2-like_CS"/>
</dbReference>
<comment type="function">
    <text evidence="1">Specifically methylates the cytosine at position 967 (m5C967) of 16S rRNA.</text>
</comment>
<accession>A0A0J1IQL6</accession>
<feature type="binding site" evidence="14">
    <location>
        <position position="312"/>
    </location>
    <ligand>
        <name>S-adenosyl-L-methionine</name>
        <dbReference type="ChEBI" id="CHEBI:59789"/>
    </ligand>
</feature>
<evidence type="ECO:0000256" key="1">
    <source>
        <dbReference type="ARBA" id="ARBA00002724"/>
    </source>
</evidence>
<dbReference type="SUPFAM" id="SSF53335">
    <property type="entry name" value="S-adenosyl-L-methionine-dependent methyltransferases"/>
    <property type="match status" value="1"/>
</dbReference>
<dbReference type="PANTHER" id="PTHR22807:SF53">
    <property type="entry name" value="RIBOSOMAL RNA SMALL SUBUNIT METHYLTRANSFERASE B-RELATED"/>
    <property type="match status" value="1"/>
</dbReference>
<dbReference type="InterPro" id="IPR004573">
    <property type="entry name" value="rRNA_ssu_MeTfrase_B"/>
</dbReference>
<dbReference type="InterPro" id="IPR035926">
    <property type="entry name" value="NusB-like_sf"/>
</dbReference>
<dbReference type="SUPFAM" id="SSF48013">
    <property type="entry name" value="NusB-like"/>
    <property type="match status" value="1"/>
</dbReference>
<proteinExistence type="inferred from homology"/>
<comment type="subcellular location">
    <subcellularLocation>
        <location evidence="2">Cytoplasm</location>
    </subcellularLocation>
</comment>
<evidence type="ECO:0000256" key="5">
    <source>
        <dbReference type="ARBA" id="ARBA00022490"/>
    </source>
</evidence>
<evidence type="ECO:0000256" key="6">
    <source>
        <dbReference type="ARBA" id="ARBA00022552"/>
    </source>
</evidence>
<dbReference type="Pfam" id="PF22458">
    <property type="entry name" value="RsmF-B_ferredox"/>
    <property type="match status" value="1"/>
</dbReference>
<dbReference type="PROSITE" id="PS01153">
    <property type="entry name" value="NOL1_NOP2_SUN"/>
    <property type="match status" value="1"/>
</dbReference>
<evidence type="ECO:0000256" key="8">
    <source>
        <dbReference type="ARBA" id="ARBA00022679"/>
    </source>
</evidence>
<dbReference type="Pfam" id="PF01029">
    <property type="entry name" value="NusB"/>
    <property type="match status" value="1"/>
</dbReference>
<dbReference type="PANTHER" id="PTHR22807">
    <property type="entry name" value="NOP2 YEAST -RELATED NOL1/NOP2/FMU SUN DOMAIN-CONTAINING"/>
    <property type="match status" value="1"/>
</dbReference>
<dbReference type="FunFam" id="3.40.50.150:FF:000022">
    <property type="entry name" value="Ribosomal RNA small subunit methyltransferase B"/>
    <property type="match status" value="1"/>
</dbReference>
<evidence type="ECO:0000256" key="7">
    <source>
        <dbReference type="ARBA" id="ARBA00022603"/>
    </source>
</evidence>
<comment type="similarity">
    <text evidence="3 14">Belongs to the class I-like SAM-binding methyltransferase superfamily. RsmB/NOP family.</text>
</comment>
<dbReference type="InterPro" id="IPR023267">
    <property type="entry name" value="RCMT"/>
</dbReference>
<feature type="active site" description="Nucleophile" evidence="14">
    <location>
        <position position="384"/>
    </location>
</feature>
<dbReference type="GO" id="GO:0005737">
    <property type="term" value="C:cytoplasm"/>
    <property type="evidence" value="ECO:0007669"/>
    <property type="project" value="UniProtKB-SubCell"/>
</dbReference>